<name>A0A9P7DA61_9AGAM</name>
<reference evidence="2" key="1">
    <citation type="journal article" date="2020" name="New Phytol.">
        <title>Comparative genomics reveals dynamic genome evolution in host specialist ectomycorrhizal fungi.</title>
        <authorList>
            <person name="Lofgren L.A."/>
            <person name="Nguyen N.H."/>
            <person name="Vilgalys R."/>
            <person name="Ruytinx J."/>
            <person name="Liao H.L."/>
            <person name="Branco S."/>
            <person name="Kuo A."/>
            <person name="LaButti K."/>
            <person name="Lipzen A."/>
            <person name="Andreopoulos W."/>
            <person name="Pangilinan J."/>
            <person name="Riley R."/>
            <person name="Hundley H."/>
            <person name="Na H."/>
            <person name="Barry K."/>
            <person name="Grigoriev I.V."/>
            <person name="Stajich J.E."/>
            <person name="Kennedy P.G."/>
        </authorList>
    </citation>
    <scope>NUCLEOTIDE SEQUENCE</scope>
    <source>
        <strain evidence="2">S12</strain>
    </source>
</reference>
<sequence>MNVDTLYKAFKAVLASREVTHLQVATSLWQVECTECMTALNQALHKENRAHLNIKNEQLKKIRNFFSERHRAEIDDNTNYPQAVYDNECEMLYAITTQADLVSRCLGPGARHELLASTGEGPYLPRFLFCKDRVKYPHMYYYINSQCGPQRKSKAKVPKPPRGSGLNPSAQHGHSYRGTQSTGFETTPQHGHSYSGTQSPSFNNQSSWDFFQNQPSFEAPPQGSYPNEHYSFQGATGSTASTNGGPSKTRKETRESTADATNTTDGSLPNNPPTDPIRNRKLNVADFSDATINQTMKGAMKLVTRELFSLNAMTINKALKKAMLTMVIWDSLLQCFGPNTMVTNFITSKRQGEVTNTFTMPPVIYRKRVVDKIAMEGNRLTFMHIYTFDQDGRIQIKAKFQNSFIMANVIRFVWFSLHQEFLSKTEEEQLERMKYIWALSSTATFCSLDEQYEIHVQMDPFGGMSGNRKFLAIVKAMDDLMDDEKAEFHRFLQYVLLVGLTQALSS</sequence>
<organism evidence="2 3">
    <name type="scientific">Suillus plorans</name>
    <dbReference type="NCBI Taxonomy" id="116603"/>
    <lineage>
        <taxon>Eukaryota</taxon>
        <taxon>Fungi</taxon>
        <taxon>Dikarya</taxon>
        <taxon>Basidiomycota</taxon>
        <taxon>Agaricomycotina</taxon>
        <taxon>Agaricomycetes</taxon>
        <taxon>Agaricomycetidae</taxon>
        <taxon>Boletales</taxon>
        <taxon>Suillineae</taxon>
        <taxon>Suillaceae</taxon>
        <taxon>Suillus</taxon>
    </lineage>
</organism>
<dbReference type="EMBL" id="JABBWE010000132">
    <property type="protein sequence ID" value="KAG1784682.1"/>
    <property type="molecule type" value="Genomic_DNA"/>
</dbReference>
<feature type="compositionally biased region" description="Low complexity" evidence="1">
    <location>
        <begin position="234"/>
        <end position="245"/>
    </location>
</feature>
<feature type="compositionally biased region" description="Polar residues" evidence="1">
    <location>
        <begin position="166"/>
        <end position="216"/>
    </location>
</feature>
<evidence type="ECO:0000313" key="2">
    <source>
        <dbReference type="EMBL" id="KAG1784682.1"/>
    </source>
</evidence>
<gene>
    <name evidence="2" type="ORF">HD556DRAFT_1314857</name>
</gene>
<feature type="region of interest" description="Disordered" evidence="1">
    <location>
        <begin position="150"/>
        <end position="279"/>
    </location>
</feature>
<dbReference type="OrthoDB" id="2657767at2759"/>
<keyword evidence="3" id="KW-1185">Reference proteome</keyword>
<comment type="caution">
    <text evidence="2">The sequence shown here is derived from an EMBL/GenBank/DDBJ whole genome shotgun (WGS) entry which is preliminary data.</text>
</comment>
<evidence type="ECO:0000313" key="3">
    <source>
        <dbReference type="Proteomes" id="UP000719766"/>
    </source>
</evidence>
<dbReference type="Proteomes" id="UP000719766">
    <property type="component" value="Unassembled WGS sequence"/>
</dbReference>
<evidence type="ECO:0000256" key="1">
    <source>
        <dbReference type="SAM" id="MobiDB-lite"/>
    </source>
</evidence>
<dbReference type="GeneID" id="64594786"/>
<protein>
    <submittedName>
        <fullName evidence="2">Uncharacterized protein</fullName>
    </submittedName>
</protein>
<dbReference type="AlphaFoldDB" id="A0A9P7DA61"/>
<proteinExistence type="predicted"/>
<feature type="compositionally biased region" description="Polar residues" evidence="1">
    <location>
        <begin position="258"/>
        <end position="269"/>
    </location>
</feature>
<dbReference type="RefSeq" id="XP_041152167.1">
    <property type="nucleotide sequence ID" value="XM_041301022.1"/>
</dbReference>
<accession>A0A9P7DA61</accession>